<evidence type="ECO:0000313" key="2">
    <source>
        <dbReference type="EMBL" id="KAG5641623.1"/>
    </source>
</evidence>
<organism evidence="2 3">
    <name type="scientific">Asterophora parasitica</name>
    <dbReference type="NCBI Taxonomy" id="117018"/>
    <lineage>
        <taxon>Eukaryota</taxon>
        <taxon>Fungi</taxon>
        <taxon>Dikarya</taxon>
        <taxon>Basidiomycota</taxon>
        <taxon>Agaricomycotina</taxon>
        <taxon>Agaricomycetes</taxon>
        <taxon>Agaricomycetidae</taxon>
        <taxon>Agaricales</taxon>
        <taxon>Tricholomatineae</taxon>
        <taxon>Lyophyllaceae</taxon>
        <taxon>Asterophora</taxon>
    </lineage>
</organism>
<dbReference type="AlphaFoldDB" id="A0A9P7K8X9"/>
<dbReference type="Proteomes" id="UP000775547">
    <property type="component" value="Unassembled WGS sequence"/>
</dbReference>
<sequence>MPESWQDEAHARFGALAASHDDPSQGRLTPAPQPPLRANKSKGKPARVRISAPVHILYLDTYGASRDLDEFWRVLVSGDLPLVQLNFPLRVREHFEAAGATDTDHEANNAAHITAAKDIYALRWGPTQTPIYNLLGLLAEMLPAKRLEYHAVARLFVDSAKVPVNGTDLSGTTALSR</sequence>
<evidence type="ECO:0000256" key="1">
    <source>
        <dbReference type="SAM" id="MobiDB-lite"/>
    </source>
</evidence>
<comment type="caution">
    <text evidence="2">The sequence shown here is derived from an EMBL/GenBank/DDBJ whole genome shotgun (WGS) entry which is preliminary data.</text>
</comment>
<accession>A0A9P7K8X9</accession>
<protein>
    <submittedName>
        <fullName evidence="2">Uncharacterized protein</fullName>
    </submittedName>
</protein>
<reference evidence="2" key="2">
    <citation type="submission" date="2021-10" db="EMBL/GenBank/DDBJ databases">
        <title>Phylogenomics reveals ancestral predisposition of the termite-cultivated fungus Termitomyces towards a domesticated lifestyle.</title>
        <authorList>
            <person name="Auxier B."/>
            <person name="Grum-Grzhimaylo A."/>
            <person name="Cardenas M.E."/>
            <person name="Lodge J.D."/>
            <person name="Laessoe T."/>
            <person name="Pedersen O."/>
            <person name="Smith M.E."/>
            <person name="Kuyper T.W."/>
            <person name="Franco-Molano E.A."/>
            <person name="Baroni T.J."/>
            <person name="Aanen D.K."/>
        </authorList>
    </citation>
    <scope>NUCLEOTIDE SEQUENCE</scope>
    <source>
        <strain evidence="2">AP01</strain>
        <tissue evidence="2">Mycelium</tissue>
    </source>
</reference>
<feature type="region of interest" description="Disordered" evidence="1">
    <location>
        <begin position="1"/>
        <end position="45"/>
    </location>
</feature>
<gene>
    <name evidence="2" type="ORF">DXG03_004575</name>
</gene>
<dbReference type="OrthoDB" id="432970at2759"/>
<keyword evidence="3" id="KW-1185">Reference proteome</keyword>
<name>A0A9P7K8X9_9AGAR</name>
<evidence type="ECO:0000313" key="3">
    <source>
        <dbReference type="Proteomes" id="UP000775547"/>
    </source>
</evidence>
<reference evidence="2" key="1">
    <citation type="submission" date="2020-07" db="EMBL/GenBank/DDBJ databases">
        <authorList>
            <person name="Nieuwenhuis M."/>
            <person name="Van De Peppel L.J.J."/>
        </authorList>
    </citation>
    <scope>NUCLEOTIDE SEQUENCE</scope>
    <source>
        <strain evidence="2">AP01</strain>
        <tissue evidence="2">Mycelium</tissue>
    </source>
</reference>
<dbReference type="EMBL" id="JABCKV010000278">
    <property type="protein sequence ID" value="KAG5641623.1"/>
    <property type="molecule type" value="Genomic_DNA"/>
</dbReference>
<proteinExistence type="predicted"/>